<organism evidence="7 8">
    <name type="scientific">Peltaster fructicola</name>
    <dbReference type="NCBI Taxonomy" id="286661"/>
    <lineage>
        <taxon>Eukaryota</taxon>
        <taxon>Fungi</taxon>
        <taxon>Dikarya</taxon>
        <taxon>Ascomycota</taxon>
        <taxon>Pezizomycotina</taxon>
        <taxon>Dothideomycetes</taxon>
        <taxon>Dothideomycetes incertae sedis</taxon>
        <taxon>Peltaster</taxon>
    </lineage>
</organism>
<comment type="subcellular location">
    <subcellularLocation>
        <location evidence="1">Membrane</location>
        <topology evidence="1">Single-pass membrane protein</topology>
    </subcellularLocation>
</comment>
<sequence length="895" mass="95075">MSVPSPPQALDGHCSTINNGTLYVLSSNSFQSLALQQNATWNSEPTGKAVTGAACAKVTNADPSQSALYVVGGTSDDSSYMGLQRYFFGNKTWETLTPPNDQMRNRLNHSAIYIPDTNNILVYAGNKASDAQWLSSQTFTIVAQAPYVIDGYTALGHTANLPILGQWNSSHAVMTGGTSLDTSVMLFSSSGGWSMYETGLPAPLGTGVKGQLITGADGSKVLQTYDLTMSPNKVSSLLLQGANGGAAAVGTYLGGASKRDLTASNWPSYNSSIAPTITRSDYSFASDGQGLVAFAGGNTDQSVTLFNQTNNGWVDTSRYFYGDQTPLVTSTSASATSSATATATSSATDTSSSAAATSSGSVPDAVVSDAAARQHSMLVLQLGVIIGVIAGLFVLFLLILLFMRYRKRKNAAREGYGEGGRMSFADRGASFMKEAEGSQHNFFPTADRYNNSSRIPPVAPGAVRSSRFSKIRFSRGSKSTSVVNHQPKGSWDSMKELVDKEYGSSKEYGLGKEIEMLPVNRKSPPIIRKPAPTYQSDRAEIANVLGLAPIEADKEQRKRSSGWSRYFATSEPTSEQGMSHLPSAYRKPMPSDGSAYSRAQDSIPQHLAAPAPAMPSHIPASNLMPPLNIDFTKTIDGQRLSAVASSNPSVSNSTENLVKSVPEAQTGRIEESEKFRPVSTATASSYTNRRRTRSSIAASEYFSNQLGAGINGTWTPMTTSFKDHVNDTDGNNSRRTSSMYTNSIYGEPHSRRKSGGATFFPGGGKSKMAYTASPSAEWAQVKDELKHPSLFADSARDSNITVFPEPVGDTYTAVARGPSQKSTKGGSGLSGLTSAANAGGDRASNMTLFPRAVSMKHYPAAARETEIGHPMPAVDADQQLDNDVSWVNLGIGAAK</sequence>
<accession>A0A6H0Y648</accession>
<dbReference type="GO" id="GO:0071944">
    <property type="term" value="C:cell periphery"/>
    <property type="evidence" value="ECO:0007669"/>
    <property type="project" value="UniProtKB-ARBA"/>
</dbReference>
<dbReference type="InterPro" id="IPR015915">
    <property type="entry name" value="Kelch-typ_b-propeller"/>
</dbReference>
<keyword evidence="2 6" id="KW-0812">Transmembrane</keyword>
<dbReference type="Gene3D" id="2.120.10.80">
    <property type="entry name" value="Kelch-type beta propeller"/>
    <property type="match status" value="1"/>
</dbReference>
<evidence type="ECO:0008006" key="9">
    <source>
        <dbReference type="Google" id="ProtNLM"/>
    </source>
</evidence>
<dbReference type="InterPro" id="IPR051694">
    <property type="entry name" value="Immunoregulatory_rcpt-like"/>
</dbReference>
<evidence type="ECO:0000256" key="3">
    <source>
        <dbReference type="ARBA" id="ARBA00022989"/>
    </source>
</evidence>
<evidence type="ECO:0000313" key="7">
    <source>
        <dbReference type="EMBL" id="QIX02375.1"/>
    </source>
</evidence>
<feature type="transmembrane region" description="Helical" evidence="6">
    <location>
        <begin position="378"/>
        <end position="403"/>
    </location>
</feature>
<evidence type="ECO:0000256" key="2">
    <source>
        <dbReference type="ARBA" id="ARBA00022692"/>
    </source>
</evidence>
<evidence type="ECO:0000256" key="1">
    <source>
        <dbReference type="ARBA" id="ARBA00004167"/>
    </source>
</evidence>
<evidence type="ECO:0000256" key="4">
    <source>
        <dbReference type="ARBA" id="ARBA00023136"/>
    </source>
</evidence>
<evidence type="ECO:0000313" key="8">
    <source>
        <dbReference type="Proteomes" id="UP000503462"/>
    </source>
</evidence>
<keyword evidence="4 6" id="KW-0472">Membrane</keyword>
<dbReference type="SUPFAM" id="SSF117281">
    <property type="entry name" value="Kelch motif"/>
    <property type="match status" value="1"/>
</dbReference>
<dbReference type="GO" id="GO:0016020">
    <property type="term" value="C:membrane"/>
    <property type="evidence" value="ECO:0007669"/>
    <property type="project" value="UniProtKB-SubCell"/>
</dbReference>
<dbReference type="AlphaFoldDB" id="A0A6H0Y648"/>
<keyword evidence="8" id="KW-1185">Reference proteome</keyword>
<feature type="region of interest" description="Disordered" evidence="5">
    <location>
        <begin position="664"/>
        <end position="694"/>
    </location>
</feature>
<dbReference type="EMBL" id="CP051143">
    <property type="protein sequence ID" value="QIX02375.1"/>
    <property type="molecule type" value="Genomic_DNA"/>
</dbReference>
<dbReference type="Proteomes" id="UP000503462">
    <property type="component" value="Chromosome 5"/>
</dbReference>
<name>A0A6H0Y648_9PEZI</name>
<keyword evidence="3 6" id="KW-1133">Transmembrane helix</keyword>
<protein>
    <recommendedName>
        <fullName evidence="9">Pre-mRNA splicing factor CLF1</fullName>
    </recommendedName>
</protein>
<feature type="region of interest" description="Disordered" evidence="5">
    <location>
        <begin position="816"/>
        <end position="843"/>
    </location>
</feature>
<evidence type="ECO:0000256" key="6">
    <source>
        <dbReference type="SAM" id="Phobius"/>
    </source>
</evidence>
<reference evidence="7 8" key="1">
    <citation type="journal article" date="2016" name="Sci. Rep.">
        <title>Peltaster fructicola genome reveals evolution from an invasive phytopathogen to an ectophytic parasite.</title>
        <authorList>
            <person name="Xu C."/>
            <person name="Chen H."/>
            <person name="Gleason M.L."/>
            <person name="Xu J.R."/>
            <person name="Liu H."/>
            <person name="Zhang R."/>
            <person name="Sun G."/>
        </authorList>
    </citation>
    <scope>NUCLEOTIDE SEQUENCE [LARGE SCALE GENOMIC DNA]</scope>
    <source>
        <strain evidence="7 8">LNHT1506</strain>
    </source>
</reference>
<proteinExistence type="predicted"/>
<feature type="region of interest" description="Disordered" evidence="5">
    <location>
        <begin position="332"/>
        <end position="361"/>
    </location>
</feature>
<dbReference type="OrthoDB" id="5352000at2759"/>
<gene>
    <name evidence="7" type="ORF">AMS68_007892</name>
</gene>
<evidence type="ECO:0000256" key="5">
    <source>
        <dbReference type="SAM" id="MobiDB-lite"/>
    </source>
</evidence>
<dbReference type="PANTHER" id="PTHR15549">
    <property type="entry name" value="PAIRED IMMUNOGLOBULIN-LIKE TYPE 2 RECEPTOR"/>
    <property type="match status" value="1"/>
</dbReference>